<comment type="caution">
    <text evidence="2">The sequence shown here is derived from an EMBL/GenBank/DDBJ whole genome shotgun (WGS) entry which is preliminary data.</text>
</comment>
<sequence length="199" mass="22739">MAEFNLREITARALFDYVGPHFPEWWKKNKSKFELPDLRGINSEQIRGGKYFLQLKLSYKGQMFELPNEPLLSLGLTKTIVKTATVGKQRKGTVKEYICTEDYTISIKGVCINVDEPELYPADQVAILNDLVDINDALEVETNAFLELFGIRKLVIEDIKFDEMVGESGLQRYTISAISDQDFYADLNEKDTEKNNLLA</sequence>
<feature type="domain" description="DUF6046" evidence="1">
    <location>
        <begin position="65"/>
        <end position="189"/>
    </location>
</feature>
<evidence type="ECO:0000313" key="2">
    <source>
        <dbReference type="EMBL" id="MEM0542427.1"/>
    </source>
</evidence>
<gene>
    <name evidence="2" type="ORF">WFZ85_07345</name>
</gene>
<evidence type="ECO:0000313" key="3">
    <source>
        <dbReference type="Proteomes" id="UP001460072"/>
    </source>
</evidence>
<dbReference type="RefSeq" id="WP_342695645.1">
    <property type="nucleotide sequence ID" value="NZ_JBCGDO010000007.1"/>
</dbReference>
<dbReference type="InterPro" id="IPR046109">
    <property type="entry name" value="DUF6046"/>
</dbReference>
<accession>A0ABU9N3Y2</accession>
<name>A0ABU9N3Y2_9FLAO</name>
<evidence type="ECO:0000259" key="1">
    <source>
        <dbReference type="Pfam" id="PF19512"/>
    </source>
</evidence>
<dbReference type="Pfam" id="PF19512">
    <property type="entry name" value="DUF6046"/>
    <property type="match status" value="1"/>
</dbReference>
<organism evidence="2 3">
    <name type="scientific">Flavobacterium aureirubrum</name>
    <dbReference type="NCBI Taxonomy" id="3133147"/>
    <lineage>
        <taxon>Bacteria</taxon>
        <taxon>Pseudomonadati</taxon>
        <taxon>Bacteroidota</taxon>
        <taxon>Flavobacteriia</taxon>
        <taxon>Flavobacteriales</taxon>
        <taxon>Flavobacteriaceae</taxon>
        <taxon>Flavobacterium</taxon>
    </lineage>
</organism>
<dbReference type="EMBL" id="JBCGDO010000007">
    <property type="protein sequence ID" value="MEM0542427.1"/>
    <property type="molecule type" value="Genomic_DNA"/>
</dbReference>
<proteinExistence type="predicted"/>
<protein>
    <submittedName>
        <fullName evidence="2">DUF6046 domain-containing protein</fullName>
    </submittedName>
</protein>
<keyword evidence="3" id="KW-1185">Reference proteome</keyword>
<dbReference type="Proteomes" id="UP001460072">
    <property type="component" value="Unassembled WGS sequence"/>
</dbReference>
<reference evidence="2 3" key="1">
    <citation type="submission" date="2024-03" db="EMBL/GenBank/DDBJ databases">
        <title>Two novel species of the genus Flavobacterium exhibiting potentially degradation of complex polysaccharides.</title>
        <authorList>
            <person name="Lian X."/>
        </authorList>
    </citation>
    <scope>NUCLEOTIDE SEQUENCE [LARGE SCALE GENOMIC DNA]</scope>
    <source>
        <strain evidence="3">j3</strain>
    </source>
</reference>